<evidence type="ECO:0000256" key="3">
    <source>
        <dbReference type="PROSITE-ProRule" id="PRU00023"/>
    </source>
</evidence>
<dbReference type="AlphaFoldDB" id="A0AAV2YMU8"/>
<gene>
    <name evidence="4" type="ORF">N0F65_002382</name>
</gene>
<name>A0AAV2YMU8_9STRA</name>
<keyword evidence="1" id="KW-0677">Repeat</keyword>
<evidence type="ECO:0000313" key="5">
    <source>
        <dbReference type="Proteomes" id="UP001146120"/>
    </source>
</evidence>
<feature type="repeat" description="ANK" evidence="3">
    <location>
        <begin position="458"/>
        <end position="490"/>
    </location>
</feature>
<dbReference type="Gene3D" id="1.25.40.20">
    <property type="entry name" value="Ankyrin repeat-containing domain"/>
    <property type="match status" value="4"/>
</dbReference>
<dbReference type="InterPro" id="IPR002110">
    <property type="entry name" value="Ankyrin_rpt"/>
</dbReference>
<dbReference type="PANTHER" id="PTHR24198">
    <property type="entry name" value="ANKYRIN REPEAT AND PROTEIN KINASE DOMAIN-CONTAINING PROTEIN"/>
    <property type="match status" value="1"/>
</dbReference>
<comment type="caution">
    <text evidence="4">The sequence shown here is derived from an EMBL/GenBank/DDBJ whole genome shotgun (WGS) entry which is preliminary data.</text>
</comment>
<feature type="repeat" description="ANK" evidence="3">
    <location>
        <begin position="425"/>
        <end position="457"/>
    </location>
</feature>
<dbReference type="SUPFAM" id="SSF48403">
    <property type="entry name" value="Ankyrin repeat"/>
    <property type="match status" value="2"/>
</dbReference>
<reference evidence="4" key="2">
    <citation type="journal article" date="2023" name="Microbiol Resour">
        <title>Decontamination and Annotation of the Draft Genome Sequence of the Oomycete Lagenidium giganteum ARSEF 373.</title>
        <authorList>
            <person name="Morgan W.R."/>
            <person name="Tartar A."/>
        </authorList>
    </citation>
    <scope>NUCLEOTIDE SEQUENCE</scope>
    <source>
        <strain evidence="4">ARSEF 373</strain>
    </source>
</reference>
<dbReference type="SMART" id="SM00248">
    <property type="entry name" value="ANK"/>
    <property type="match status" value="11"/>
</dbReference>
<feature type="repeat" description="ANK" evidence="3">
    <location>
        <begin position="102"/>
        <end position="134"/>
    </location>
</feature>
<dbReference type="PRINTS" id="PR01415">
    <property type="entry name" value="ANKYRIN"/>
</dbReference>
<reference evidence="4" key="1">
    <citation type="submission" date="2022-11" db="EMBL/GenBank/DDBJ databases">
        <authorList>
            <person name="Morgan W.R."/>
            <person name="Tartar A."/>
        </authorList>
    </citation>
    <scope>NUCLEOTIDE SEQUENCE</scope>
    <source>
        <strain evidence="4">ARSEF 373</strain>
    </source>
</reference>
<evidence type="ECO:0000256" key="2">
    <source>
        <dbReference type="ARBA" id="ARBA00023043"/>
    </source>
</evidence>
<feature type="repeat" description="ANK" evidence="3">
    <location>
        <begin position="135"/>
        <end position="167"/>
    </location>
</feature>
<dbReference type="PANTHER" id="PTHR24198:SF165">
    <property type="entry name" value="ANKYRIN REPEAT-CONTAINING PROTEIN-RELATED"/>
    <property type="match status" value="1"/>
</dbReference>
<dbReference type="Proteomes" id="UP001146120">
    <property type="component" value="Unassembled WGS sequence"/>
</dbReference>
<feature type="repeat" description="ANK" evidence="3">
    <location>
        <begin position="36"/>
        <end position="68"/>
    </location>
</feature>
<feature type="repeat" description="ANK" evidence="3">
    <location>
        <begin position="168"/>
        <end position="200"/>
    </location>
</feature>
<keyword evidence="5" id="KW-1185">Reference proteome</keyword>
<sequence>MRALQHWICAAIEDHDMKQLDELIAHEDAAKVRFPDGTTTLGIAIGKRNAAAVQMLLANGADVNDDATENTTSLALASELNQSAIVQLLVAAGADVHGRGRDGQSSVHHAARHGNLEMLDDLLAAGASVHSRCHRGHTALHVAAAHGEQPIVERLLECQACVRAITLDGNTALHLAAERGYVDIARLLLRRDASTSVQNKEGETPCDVATRHHLSDRFHYSSQIAAMLRDQQRAPILAQLERDPEALEIDILFRDEDVNVEYCHSPLLHHAITMRHQNLTCSMIKRGADLNAPTRSGRVPLRRVISSRMDAVGELLVRHGADIHQGTGVPNFLLHATECSCVRTLQALVDRRARDQPSSDVGLTALMFAVGRNRLDAARILVKSSVLDTSAVDIRGWTPLFVCVNDDLAELLVEHGVAWDAVDRQGLTALHRAAEQNWTSRVRWLVARGQPVDSLSTGGETALQVARRVGNLDVVETLLQLGARSDSEYVSTRLNDVTDKSMRTVFVLPGETTPLLPNNWKAVADLFVNWTGISQDGMTLLTSLSVDVHRTAAAWRTPLLPPALLHEIAQARQKIVQAHSPVLPLRLILRLLDYVGCYDDSVPADAERIPFTKNYLLEEIATRRAEIMSTARTVGALRATSRFFAKELAATNRTMWQRLVLCYFCFDTTDDSLAVEFNCNLETFFDDRRSR</sequence>
<feature type="repeat" description="ANK" evidence="3">
    <location>
        <begin position="69"/>
        <end position="101"/>
    </location>
</feature>
<proteinExistence type="predicted"/>
<evidence type="ECO:0008006" key="6">
    <source>
        <dbReference type="Google" id="ProtNLM"/>
    </source>
</evidence>
<keyword evidence="2 3" id="KW-0040">ANK repeat</keyword>
<dbReference type="EMBL" id="DAKRPA010000238">
    <property type="protein sequence ID" value="DAZ94673.1"/>
    <property type="molecule type" value="Genomic_DNA"/>
</dbReference>
<accession>A0AAV2YMU8</accession>
<evidence type="ECO:0000256" key="1">
    <source>
        <dbReference type="ARBA" id="ARBA00022737"/>
    </source>
</evidence>
<organism evidence="4 5">
    <name type="scientific">Lagenidium giganteum</name>
    <dbReference type="NCBI Taxonomy" id="4803"/>
    <lineage>
        <taxon>Eukaryota</taxon>
        <taxon>Sar</taxon>
        <taxon>Stramenopiles</taxon>
        <taxon>Oomycota</taxon>
        <taxon>Peronosporomycetes</taxon>
        <taxon>Pythiales</taxon>
        <taxon>Pythiaceae</taxon>
    </lineage>
</organism>
<protein>
    <recommendedName>
        <fullName evidence="6">Ankyrin repeat protein</fullName>
    </recommendedName>
</protein>
<dbReference type="Pfam" id="PF12796">
    <property type="entry name" value="Ank_2"/>
    <property type="match status" value="3"/>
</dbReference>
<evidence type="ECO:0000313" key="4">
    <source>
        <dbReference type="EMBL" id="DAZ94673.1"/>
    </source>
</evidence>
<dbReference type="PROSITE" id="PS50297">
    <property type="entry name" value="ANK_REP_REGION"/>
    <property type="match status" value="5"/>
</dbReference>
<dbReference type="PROSITE" id="PS50088">
    <property type="entry name" value="ANK_REPEAT"/>
    <property type="match status" value="7"/>
</dbReference>
<dbReference type="InterPro" id="IPR036770">
    <property type="entry name" value="Ankyrin_rpt-contain_sf"/>
</dbReference>